<protein>
    <recommendedName>
        <fullName evidence="4">DUF4025 domain-containing protein</fullName>
    </recommendedName>
</protein>
<feature type="compositionally biased region" description="Basic and acidic residues" evidence="1">
    <location>
        <begin position="42"/>
        <end position="69"/>
    </location>
</feature>
<evidence type="ECO:0000313" key="3">
    <source>
        <dbReference type="Proteomes" id="UP001597452"/>
    </source>
</evidence>
<feature type="region of interest" description="Disordered" evidence="1">
    <location>
        <begin position="25"/>
        <end position="69"/>
    </location>
</feature>
<gene>
    <name evidence="2" type="ORF">ACFSW4_12985</name>
</gene>
<name>A0ABW5QD80_9BACI</name>
<dbReference type="Proteomes" id="UP001597452">
    <property type="component" value="Unassembled WGS sequence"/>
</dbReference>
<evidence type="ECO:0000256" key="1">
    <source>
        <dbReference type="SAM" id="MobiDB-lite"/>
    </source>
</evidence>
<sequence>MDDKEEQYQEDINIKLGGMGVYGTASHKFGSRKTNRSVQEVGKLDEYEKVEENDLETDTSKKAGEEKEY</sequence>
<evidence type="ECO:0000313" key="2">
    <source>
        <dbReference type="EMBL" id="MFD2639776.1"/>
    </source>
</evidence>
<keyword evidence="3" id="KW-1185">Reference proteome</keyword>
<dbReference type="RefSeq" id="WP_054754820.1">
    <property type="nucleotide sequence ID" value="NZ_JBHUMZ010000046.1"/>
</dbReference>
<comment type="caution">
    <text evidence="2">The sequence shown here is derived from an EMBL/GenBank/DDBJ whole genome shotgun (WGS) entry which is preliminary data.</text>
</comment>
<organism evidence="2 3">
    <name type="scientific">Piscibacillus salipiscarius</name>
    <dbReference type="NCBI Taxonomy" id="299480"/>
    <lineage>
        <taxon>Bacteria</taxon>
        <taxon>Bacillati</taxon>
        <taxon>Bacillota</taxon>
        <taxon>Bacilli</taxon>
        <taxon>Bacillales</taxon>
        <taxon>Bacillaceae</taxon>
        <taxon>Piscibacillus</taxon>
    </lineage>
</organism>
<evidence type="ECO:0008006" key="4">
    <source>
        <dbReference type="Google" id="ProtNLM"/>
    </source>
</evidence>
<dbReference type="EMBL" id="JBHUMZ010000046">
    <property type="protein sequence ID" value="MFD2639776.1"/>
    <property type="molecule type" value="Genomic_DNA"/>
</dbReference>
<accession>A0ABW5QD80</accession>
<reference evidence="3" key="1">
    <citation type="journal article" date="2019" name="Int. J. Syst. Evol. Microbiol.">
        <title>The Global Catalogue of Microorganisms (GCM) 10K type strain sequencing project: providing services to taxonomists for standard genome sequencing and annotation.</title>
        <authorList>
            <consortium name="The Broad Institute Genomics Platform"/>
            <consortium name="The Broad Institute Genome Sequencing Center for Infectious Disease"/>
            <person name="Wu L."/>
            <person name="Ma J."/>
        </authorList>
    </citation>
    <scope>NUCLEOTIDE SEQUENCE [LARGE SCALE GENOMIC DNA]</scope>
    <source>
        <strain evidence="3">TISTR 1571</strain>
    </source>
</reference>
<proteinExistence type="predicted"/>